<evidence type="ECO:0000259" key="1">
    <source>
        <dbReference type="Pfam" id="PF07603"/>
    </source>
</evidence>
<proteinExistence type="predicted"/>
<organism evidence="2 5">
    <name type="scientific">Leptospira adleri</name>
    <dbReference type="NCBI Taxonomy" id="2023186"/>
    <lineage>
        <taxon>Bacteria</taxon>
        <taxon>Pseudomonadati</taxon>
        <taxon>Spirochaetota</taxon>
        <taxon>Spirochaetia</taxon>
        <taxon>Leptospirales</taxon>
        <taxon>Leptospiraceae</taxon>
        <taxon>Leptospira</taxon>
    </lineage>
</organism>
<protein>
    <recommendedName>
        <fullName evidence="1">Lcl C-terminal domain-containing protein</fullName>
    </recommendedName>
</protein>
<gene>
    <name evidence="3" type="ORF">CH376_06805</name>
    <name evidence="2" type="ORF">CH380_06395</name>
</gene>
<feature type="domain" description="Lcl C-terminal" evidence="1">
    <location>
        <begin position="52"/>
        <end position="162"/>
    </location>
</feature>
<evidence type="ECO:0000313" key="3">
    <source>
        <dbReference type="EMBL" id="PJZ62684.1"/>
    </source>
</evidence>
<evidence type="ECO:0000313" key="2">
    <source>
        <dbReference type="EMBL" id="PJZ54136.1"/>
    </source>
</evidence>
<dbReference type="OrthoDB" id="9813883at2"/>
<reference evidence="4 5" key="1">
    <citation type="submission" date="2017-07" db="EMBL/GenBank/DDBJ databases">
        <title>Leptospira spp. isolated from tropical soils.</title>
        <authorList>
            <person name="Thibeaux R."/>
            <person name="Iraola G."/>
            <person name="Ferres I."/>
            <person name="Bierque E."/>
            <person name="Girault D."/>
            <person name="Soupe-Gilbert M.-E."/>
            <person name="Picardeau M."/>
            <person name="Goarant C."/>
        </authorList>
    </citation>
    <scope>NUCLEOTIDE SEQUENCE [LARGE SCALE GENOMIC DNA]</scope>
    <source>
        <strain evidence="2 5">FH2-B-C1</strain>
        <strain evidence="3 4">FH2-B-D1</strain>
    </source>
</reference>
<sequence>MRARGIIIQVFVLRIKENFMKKIIILVFIFLIHFHSSSLSAIGGPYVDNGDGTVRDALNGFYWQKCSFGQASLDCSGSATIMDWNSAIFSCQNLNLAGRVWRVPNVKELASLIDYRRSTYPIIDVSIFQNTIGGYYWSSTSGIAAGSSPDATAVNDFNSDPASYVATPASIRRAYSIPRNTRYRSMAYIADYRMGGTIEFPKANNAYLRCISGP</sequence>
<comment type="caution">
    <text evidence="2">The sequence shown here is derived from an EMBL/GenBank/DDBJ whole genome shotgun (WGS) entry which is preliminary data.</text>
</comment>
<dbReference type="Pfam" id="PF07603">
    <property type="entry name" value="Lcl_C"/>
    <property type="match status" value="1"/>
</dbReference>
<accession>A0A2M9YRG4</accession>
<dbReference type="EMBL" id="NPDV01000004">
    <property type="protein sequence ID" value="PJZ54136.1"/>
    <property type="molecule type" value="Genomic_DNA"/>
</dbReference>
<dbReference type="PANTHER" id="PTHR35812">
    <property type="entry name" value="LIPOPROTEIN"/>
    <property type="match status" value="1"/>
</dbReference>
<dbReference type="PANTHER" id="PTHR35812:SF1">
    <property type="entry name" value="LIPOPROTEIN"/>
    <property type="match status" value="1"/>
</dbReference>
<evidence type="ECO:0000313" key="5">
    <source>
        <dbReference type="Proteomes" id="UP000232188"/>
    </source>
</evidence>
<dbReference type="Proteomes" id="UP000232149">
    <property type="component" value="Unassembled WGS sequence"/>
</dbReference>
<dbReference type="EMBL" id="NPDU01000013">
    <property type="protein sequence ID" value="PJZ62684.1"/>
    <property type="molecule type" value="Genomic_DNA"/>
</dbReference>
<dbReference type="InterPro" id="IPR011460">
    <property type="entry name" value="Lcl_C"/>
</dbReference>
<name>A0A2M9YRG4_9LEPT</name>
<keyword evidence="4" id="KW-1185">Reference proteome</keyword>
<evidence type="ECO:0000313" key="4">
    <source>
        <dbReference type="Proteomes" id="UP000232149"/>
    </source>
</evidence>
<dbReference type="AlphaFoldDB" id="A0A2M9YRG4"/>
<dbReference type="Proteomes" id="UP000232188">
    <property type="component" value="Unassembled WGS sequence"/>
</dbReference>